<dbReference type="InterPro" id="IPR040892">
    <property type="entry name" value="RPN1_N"/>
</dbReference>
<accession>A0A9Q0FN47</accession>
<sequence>MAGSVPENKMAENPSAAYKPHCCIGSSFSEYRNHFREEMARRRAERFPKAAAEELNDKLFELRFQVRPEDYDKLHSLLLDYAGQVRDPDHQKIAIEELRREIQALTSTIHWKPKPLEFVRPYYENLEACYKSMDDSDSRLNHFYMYIYISWSQKYLADILSVLAQTTSPGESIKYRLLGSGGVLRSWGPGYIMHLKSELRSEVPRLESQKLSTDQVLDLGRDICDYLVELCRKSDKEQVFILKYCNWAGCPGSECKGDCGGTDCERGRRSNCKSAYGRNCDRDSIKKAHIRAGLALQDHQLEIDKQLEKVGRFNADLITTDGLGAFPAYGPGFSFNRATHGTKEQYIHFNNLALKLAKDACEYYSCIKGVDHQLVFQWLIKAIVFPSQCFFITLVATHMGNRKVVRAEVKYDWFYMRTDGVEFIIHELQPFDQVLAGRTVGLANCISLKNPFAVCQWKKNALYLMKDLQTAYATHIGTRPCSLDKFLQFLLDFSPMVLGEMQVALFQSLKDDTEGFARRLIATLIVSDMHKL</sequence>
<reference evidence="2" key="2">
    <citation type="journal article" date="2023" name="Plants (Basel)">
        <title>Annotation of the Turnera subulata (Passifloraceae) Draft Genome Reveals the S-Locus Evolved after the Divergence of Turneroideae from Passifloroideae in a Stepwise Manner.</title>
        <authorList>
            <person name="Henning P.M."/>
            <person name="Roalson E.H."/>
            <person name="Mir W."/>
            <person name="McCubbin A.G."/>
            <person name="Shore J.S."/>
        </authorList>
    </citation>
    <scope>NUCLEOTIDE SEQUENCE</scope>
    <source>
        <strain evidence="2">F60SS</strain>
    </source>
</reference>
<name>A0A9Q0FN47_9ROSI</name>
<protein>
    <recommendedName>
        <fullName evidence="1">RPN1 N-terminal domain-containing protein</fullName>
    </recommendedName>
</protein>
<reference evidence="2" key="1">
    <citation type="submission" date="2022-02" db="EMBL/GenBank/DDBJ databases">
        <authorList>
            <person name="Henning P.M."/>
            <person name="McCubbin A.G."/>
            <person name="Shore J.S."/>
        </authorList>
    </citation>
    <scope>NUCLEOTIDE SEQUENCE</scope>
    <source>
        <strain evidence="2">F60SS</strain>
        <tissue evidence="2">Leaves</tissue>
    </source>
</reference>
<organism evidence="2 3">
    <name type="scientific">Turnera subulata</name>
    <dbReference type="NCBI Taxonomy" id="218843"/>
    <lineage>
        <taxon>Eukaryota</taxon>
        <taxon>Viridiplantae</taxon>
        <taxon>Streptophyta</taxon>
        <taxon>Embryophyta</taxon>
        <taxon>Tracheophyta</taxon>
        <taxon>Spermatophyta</taxon>
        <taxon>Magnoliopsida</taxon>
        <taxon>eudicotyledons</taxon>
        <taxon>Gunneridae</taxon>
        <taxon>Pentapetalae</taxon>
        <taxon>rosids</taxon>
        <taxon>fabids</taxon>
        <taxon>Malpighiales</taxon>
        <taxon>Passifloraceae</taxon>
        <taxon>Turnera</taxon>
    </lineage>
</organism>
<dbReference type="EMBL" id="JAKUCV010004694">
    <property type="protein sequence ID" value="KAJ4834476.1"/>
    <property type="molecule type" value="Genomic_DNA"/>
</dbReference>
<dbReference type="Pfam" id="PF17781">
    <property type="entry name" value="RPN1_RPN2_N"/>
    <property type="match status" value="1"/>
</dbReference>
<evidence type="ECO:0000313" key="3">
    <source>
        <dbReference type="Proteomes" id="UP001141552"/>
    </source>
</evidence>
<gene>
    <name evidence="2" type="ORF">Tsubulata_050202</name>
</gene>
<comment type="caution">
    <text evidence="2">The sequence shown here is derived from an EMBL/GenBank/DDBJ whole genome shotgun (WGS) entry which is preliminary data.</text>
</comment>
<keyword evidence="3" id="KW-1185">Reference proteome</keyword>
<feature type="domain" description="RPN1 N-terminal" evidence="1">
    <location>
        <begin position="86"/>
        <end position="229"/>
    </location>
</feature>
<evidence type="ECO:0000259" key="1">
    <source>
        <dbReference type="Pfam" id="PF17781"/>
    </source>
</evidence>
<evidence type="ECO:0000313" key="2">
    <source>
        <dbReference type="EMBL" id="KAJ4834476.1"/>
    </source>
</evidence>
<dbReference type="AlphaFoldDB" id="A0A9Q0FN47"/>
<proteinExistence type="predicted"/>
<dbReference type="OrthoDB" id="1721204at2759"/>
<dbReference type="Proteomes" id="UP001141552">
    <property type="component" value="Unassembled WGS sequence"/>
</dbReference>